<dbReference type="Gene3D" id="2.60.200.20">
    <property type="match status" value="1"/>
</dbReference>
<sequence length="164" mass="17750">MRLKLTVRSERGDDDVVVSCDATATVGDLASALFRQTVEQRLRQPVTLWTDGGGRTAPRVLSPLLSVHEAGIGSGALVSVTSPEGPDDAFVTARATVVVEEPRRERRTVPLGDGVAFIGRDSAAQIRLNDPKVSRRHASLQLDVIAREADNQRALEDIKAVMER</sequence>
<feature type="domain" description="FHA" evidence="2">
    <location>
        <begin position="116"/>
        <end position="164"/>
    </location>
</feature>
<dbReference type="SUPFAM" id="SSF49879">
    <property type="entry name" value="SMAD/FHA domain"/>
    <property type="match status" value="1"/>
</dbReference>
<gene>
    <name evidence="3" type="ORF">GCM10025874_00720</name>
    <name evidence="4" type="ORF">GCM10025874_31890</name>
</gene>
<dbReference type="InterPro" id="IPR008984">
    <property type="entry name" value="SMAD_FHA_dom_sf"/>
</dbReference>
<dbReference type="AlphaFoldDB" id="A0AA37X7X6"/>
<evidence type="ECO:0000313" key="3">
    <source>
        <dbReference type="EMBL" id="GMA26819.1"/>
    </source>
</evidence>
<evidence type="ECO:0000256" key="1">
    <source>
        <dbReference type="ARBA" id="ARBA00022553"/>
    </source>
</evidence>
<keyword evidence="1" id="KW-0597">Phosphoprotein</keyword>
<evidence type="ECO:0000313" key="4">
    <source>
        <dbReference type="EMBL" id="GMA29936.1"/>
    </source>
</evidence>
<dbReference type="EMBL" id="BSUL01000002">
    <property type="protein sequence ID" value="GMA29936.1"/>
    <property type="molecule type" value="Genomic_DNA"/>
</dbReference>
<dbReference type="PROSITE" id="PS50006">
    <property type="entry name" value="FHA_DOMAIN"/>
    <property type="match status" value="1"/>
</dbReference>
<comment type="caution">
    <text evidence="3">The sequence shown here is derived from an EMBL/GenBank/DDBJ whole genome shotgun (WGS) entry which is preliminary data.</text>
</comment>
<organism evidence="3 5">
    <name type="scientific">Arenivirga flava</name>
    <dbReference type="NCBI Taxonomy" id="1930060"/>
    <lineage>
        <taxon>Bacteria</taxon>
        <taxon>Bacillati</taxon>
        <taxon>Actinomycetota</taxon>
        <taxon>Actinomycetes</taxon>
        <taxon>Micrococcales</taxon>
        <taxon>Microbacteriaceae</taxon>
        <taxon>Arenivirga</taxon>
    </lineage>
</organism>
<dbReference type="Proteomes" id="UP001157160">
    <property type="component" value="Unassembled WGS sequence"/>
</dbReference>
<reference evidence="3 5" key="1">
    <citation type="journal article" date="2014" name="Int. J. Syst. Evol. Microbiol.">
        <title>Complete genome sequence of Corynebacterium casei LMG S-19264T (=DSM 44701T), isolated from a smear-ripened cheese.</title>
        <authorList>
            <consortium name="US DOE Joint Genome Institute (JGI-PGF)"/>
            <person name="Walter F."/>
            <person name="Albersmeier A."/>
            <person name="Kalinowski J."/>
            <person name="Ruckert C."/>
        </authorList>
    </citation>
    <scope>NUCLEOTIDE SEQUENCE [LARGE SCALE GENOMIC DNA]</scope>
    <source>
        <strain evidence="3 5">NBRC 112289</strain>
    </source>
</reference>
<protein>
    <recommendedName>
        <fullName evidence="2">FHA domain-containing protein</fullName>
    </recommendedName>
</protein>
<reference evidence="3" key="2">
    <citation type="submission" date="2023-02" db="EMBL/GenBank/DDBJ databases">
        <authorList>
            <person name="Sun Q."/>
            <person name="Mori K."/>
        </authorList>
    </citation>
    <scope>NUCLEOTIDE SEQUENCE</scope>
    <source>
        <strain evidence="3">NBRC 112289</strain>
    </source>
</reference>
<dbReference type="InterPro" id="IPR000253">
    <property type="entry name" value="FHA_dom"/>
</dbReference>
<proteinExistence type="predicted"/>
<dbReference type="RefSeq" id="WP_284228905.1">
    <property type="nucleotide sequence ID" value="NZ_BSUL01000001.1"/>
</dbReference>
<dbReference type="EMBL" id="BSUL01000001">
    <property type="protein sequence ID" value="GMA26819.1"/>
    <property type="molecule type" value="Genomic_DNA"/>
</dbReference>
<dbReference type="Pfam" id="PF00498">
    <property type="entry name" value="FHA"/>
    <property type="match status" value="1"/>
</dbReference>
<name>A0AA37X7X6_9MICO</name>
<evidence type="ECO:0000259" key="2">
    <source>
        <dbReference type="PROSITE" id="PS50006"/>
    </source>
</evidence>
<evidence type="ECO:0000313" key="5">
    <source>
        <dbReference type="Proteomes" id="UP001157160"/>
    </source>
</evidence>
<dbReference type="CDD" id="cd00060">
    <property type="entry name" value="FHA"/>
    <property type="match status" value="1"/>
</dbReference>
<keyword evidence="5" id="KW-1185">Reference proteome</keyword>
<accession>A0AA37X7X6</accession>